<dbReference type="EMBL" id="QPFP01000374">
    <property type="protein sequence ID" value="TEB14914.1"/>
    <property type="molecule type" value="Genomic_DNA"/>
</dbReference>
<name>A0A4Y7S1C4_COPMI</name>
<keyword evidence="2" id="KW-1185">Reference proteome</keyword>
<sequence>MCCTIANACRRPAKEYSLSVSPWTLLLELMATWEGWSPEVWKRPLSGSNSSQKIMSIQSLRVSSDIRLEGTTATTYWNGRRASSRNLIPNSPVKLWLDAFISASTLSSNMASRLIQISSSSPSSCRRRCEARYDSLRRRGASGDPRSGLTLGSIQVVTPALWSR</sequence>
<comment type="caution">
    <text evidence="1">The sequence shown here is derived from an EMBL/GenBank/DDBJ whole genome shotgun (WGS) entry which is preliminary data.</text>
</comment>
<reference evidence="1 2" key="1">
    <citation type="journal article" date="2019" name="Nat. Ecol. Evol.">
        <title>Megaphylogeny resolves global patterns of mushroom evolution.</title>
        <authorList>
            <person name="Varga T."/>
            <person name="Krizsan K."/>
            <person name="Foldi C."/>
            <person name="Dima B."/>
            <person name="Sanchez-Garcia M."/>
            <person name="Sanchez-Ramirez S."/>
            <person name="Szollosi G.J."/>
            <person name="Szarkandi J.G."/>
            <person name="Papp V."/>
            <person name="Albert L."/>
            <person name="Andreopoulos W."/>
            <person name="Angelini C."/>
            <person name="Antonin V."/>
            <person name="Barry K.W."/>
            <person name="Bougher N.L."/>
            <person name="Buchanan P."/>
            <person name="Buyck B."/>
            <person name="Bense V."/>
            <person name="Catcheside P."/>
            <person name="Chovatia M."/>
            <person name="Cooper J."/>
            <person name="Damon W."/>
            <person name="Desjardin D."/>
            <person name="Finy P."/>
            <person name="Geml J."/>
            <person name="Haridas S."/>
            <person name="Hughes K."/>
            <person name="Justo A."/>
            <person name="Karasinski D."/>
            <person name="Kautmanova I."/>
            <person name="Kiss B."/>
            <person name="Kocsube S."/>
            <person name="Kotiranta H."/>
            <person name="LaButti K.M."/>
            <person name="Lechner B.E."/>
            <person name="Liimatainen K."/>
            <person name="Lipzen A."/>
            <person name="Lukacs Z."/>
            <person name="Mihaltcheva S."/>
            <person name="Morgado L.N."/>
            <person name="Niskanen T."/>
            <person name="Noordeloos M.E."/>
            <person name="Ohm R.A."/>
            <person name="Ortiz-Santana B."/>
            <person name="Ovrebo C."/>
            <person name="Racz N."/>
            <person name="Riley R."/>
            <person name="Savchenko A."/>
            <person name="Shiryaev A."/>
            <person name="Soop K."/>
            <person name="Spirin V."/>
            <person name="Szebenyi C."/>
            <person name="Tomsovsky M."/>
            <person name="Tulloss R.E."/>
            <person name="Uehling J."/>
            <person name="Grigoriev I.V."/>
            <person name="Vagvolgyi C."/>
            <person name="Papp T."/>
            <person name="Martin F.M."/>
            <person name="Miettinen O."/>
            <person name="Hibbett D.S."/>
            <person name="Nagy L.G."/>
        </authorList>
    </citation>
    <scope>NUCLEOTIDE SEQUENCE [LARGE SCALE GENOMIC DNA]</scope>
    <source>
        <strain evidence="1 2">FP101781</strain>
    </source>
</reference>
<protein>
    <submittedName>
        <fullName evidence="1">Uncharacterized protein</fullName>
    </submittedName>
</protein>
<gene>
    <name evidence="1" type="ORF">FA13DRAFT_863981</name>
</gene>
<evidence type="ECO:0000313" key="1">
    <source>
        <dbReference type="EMBL" id="TEB14914.1"/>
    </source>
</evidence>
<accession>A0A4Y7S1C4</accession>
<proteinExistence type="predicted"/>
<dbReference type="AlphaFoldDB" id="A0A4Y7S1C4"/>
<evidence type="ECO:0000313" key="2">
    <source>
        <dbReference type="Proteomes" id="UP000298030"/>
    </source>
</evidence>
<organism evidence="1 2">
    <name type="scientific">Coprinellus micaceus</name>
    <name type="common">Glistening ink-cap mushroom</name>
    <name type="synonym">Coprinus micaceus</name>
    <dbReference type="NCBI Taxonomy" id="71717"/>
    <lineage>
        <taxon>Eukaryota</taxon>
        <taxon>Fungi</taxon>
        <taxon>Dikarya</taxon>
        <taxon>Basidiomycota</taxon>
        <taxon>Agaricomycotina</taxon>
        <taxon>Agaricomycetes</taxon>
        <taxon>Agaricomycetidae</taxon>
        <taxon>Agaricales</taxon>
        <taxon>Agaricineae</taxon>
        <taxon>Psathyrellaceae</taxon>
        <taxon>Coprinellus</taxon>
    </lineage>
</organism>
<dbReference type="Proteomes" id="UP000298030">
    <property type="component" value="Unassembled WGS sequence"/>
</dbReference>